<keyword evidence="3" id="KW-0378">Hydrolase</keyword>
<keyword evidence="1" id="KW-1133">Transmembrane helix</keyword>
<proteinExistence type="predicted"/>
<dbReference type="Pfam" id="PF02517">
    <property type="entry name" value="Rce1-like"/>
    <property type="match status" value="1"/>
</dbReference>
<dbReference type="Proteomes" id="UP000324104">
    <property type="component" value="Unassembled WGS sequence"/>
</dbReference>
<dbReference type="EMBL" id="VTAW01000016">
    <property type="protein sequence ID" value="TYT61588.1"/>
    <property type="molecule type" value="Genomic_DNA"/>
</dbReference>
<keyword evidence="4" id="KW-1185">Reference proteome</keyword>
<keyword evidence="1" id="KW-0472">Membrane</keyword>
<keyword evidence="3" id="KW-0482">Metalloprotease</keyword>
<evidence type="ECO:0000313" key="4">
    <source>
        <dbReference type="Proteomes" id="UP000324104"/>
    </source>
</evidence>
<dbReference type="GO" id="GO:0080120">
    <property type="term" value="P:CAAX-box protein maturation"/>
    <property type="evidence" value="ECO:0007669"/>
    <property type="project" value="UniProtKB-ARBA"/>
</dbReference>
<organism evidence="3 4">
    <name type="scientific">Natrialba swarupiae</name>
    <dbReference type="NCBI Taxonomy" id="2448032"/>
    <lineage>
        <taxon>Archaea</taxon>
        <taxon>Methanobacteriati</taxon>
        <taxon>Methanobacteriota</taxon>
        <taxon>Stenosarchaea group</taxon>
        <taxon>Halobacteria</taxon>
        <taxon>Halobacteriales</taxon>
        <taxon>Natrialbaceae</taxon>
        <taxon>Natrialba</taxon>
    </lineage>
</organism>
<dbReference type="GO" id="GO:0008237">
    <property type="term" value="F:metallopeptidase activity"/>
    <property type="evidence" value="ECO:0007669"/>
    <property type="project" value="UniProtKB-KW"/>
</dbReference>
<evidence type="ECO:0000259" key="2">
    <source>
        <dbReference type="Pfam" id="PF02517"/>
    </source>
</evidence>
<reference evidence="3 4" key="1">
    <citation type="submission" date="2019-08" db="EMBL/GenBank/DDBJ databases">
        <title>Archaea genome.</title>
        <authorList>
            <person name="Kajale S."/>
            <person name="Shouche Y."/>
            <person name="Deshpande N."/>
            <person name="Sharma A."/>
        </authorList>
    </citation>
    <scope>NUCLEOTIDE SEQUENCE [LARGE SCALE GENOMIC DNA]</scope>
    <source>
        <strain evidence="3 4">ESP3B_9</strain>
    </source>
</reference>
<comment type="caution">
    <text evidence="3">The sequence shown here is derived from an EMBL/GenBank/DDBJ whole genome shotgun (WGS) entry which is preliminary data.</text>
</comment>
<keyword evidence="1" id="KW-0812">Transmembrane</keyword>
<keyword evidence="3" id="KW-0645">Protease</keyword>
<feature type="transmembrane region" description="Helical" evidence="1">
    <location>
        <begin position="62"/>
        <end position="81"/>
    </location>
</feature>
<dbReference type="RefSeq" id="WP_149081916.1">
    <property type="nucleotide sequence ID" value="NZ_VTAW01000016.1"/>
</dbReference>
<protein>
    <submittedName>
        <fullName evidence="3">CPBP family intramembrane metalloprotease</fullName>
    </submittedName>
</protein>
<evidence type="ECO:0000256" key="1">
    <source>
        <dbReference type="SAM" id="Phobius"/>
    </source>
</evidence>
<dbReference type="GO" id="GO:0006508">
    <property type="term" value="P:proteolysis"/>
    <property type="evidence" value="ECO:0007669"/>
    <property type="project" value="UniProtKB-KW"/>
</dbReference>
<feature type="transmembrane region" description="Helical" evidence="1">
    <location>
        <begin position="101"/>
        <end position="123"/>
    </location>
</feature>
<dbReference type="AlphaFoldDB" id="A0A5D5AIA8"/>
<accession>A0A5D5AIA8</accession>
<name>A0A5D5AIA8_9EURY</name>
<dbReference type="InterPro" id="IPR003675">
    <property type="entry name" value="Rce1/LyrA-like_dom"/>
</dbReference>
<evidence type="ECO:0000313" key="3">
    <source>
        <dbReference type="EMBL" id="TYT61588.1"/>
    </source>
</evidence>
<gene>
    <name evidence="3" type="ORF">FYC77_12940</name>
</gene>
<feature type="transmembrane region" description="Helical" evidence="1">
    <location>
        <begin position="152"/>
        <end position="169"/>
    </location>
</feature>
<sequence>MSRRSGASSAPGNVSIRLTSNSKFAGTSSTTDCSDSGSPTIRAYERFPSTTTGFRTIIPTRAVVLAAAGSLVVFGLFHVPLGEDPVREPITSGLMGITFTAAYVLTGKLGLSIGVHFGGFFLVSTIRESFLGIELPTILVVEANAPVPYEVFVVRAILLTLLIVGWVRLTDGSVRIHRNVSRVGSFRTSDHR</sequence>
<dbReference type="GO" id="GO:0004175">
    <property type="term" value="F:endopeptidase activity"/>
    <property type="evidence" value="ECO:0007669"/>
    <property type="project" value="UniProtKB-ARBA"/>
</dbReference>
<feature type="domain" description="CAAX prenyl protease 2/Lysostaphin resistance protein A-like" evidence="2">
    <location>
        <begin position="63"/>
        <end position="118"/>
    </location>
</feature>